<dbReference type="GO" id="GO:0005694">
    <property type="term" value="C:chromosome"/>
    <property type="evidence" value="ECO:0007669"/>
    <property type="project" value="TreeGrafter"/>
</dbReference>
<dbReference type="RefSeq" id="XP_022293915.1">
    <property type="nucleotide sequence ID" value="XM_022438207.1"/>
</dbReference>
<reference evidence="7 8" key="1">
    <citation type="submission" date="2025-04" db="UniProtKB">
        <authorList>
            <consortium name="RefSeq"/>
        </authorList>
    </citation>
    <scope>IDENTIFICATION</scope>
    <source>
        <tissue evidence="7 8">Whole sample</tissue>
    </source>
</reference>
<comment type="similarity">
    <text evidence="1">Belongs to the helicase family. RecQ subfamily.</text>
</comment>
<dbReference type="InterPro" id="IPR001650">
    <property type="entry name" value="Helicase_C-like"/>
</dbReference>
<dbReference type="GO" id="GO:0005654">
    <property type="term" value="C:nucleoplasm"/>
    <property type="evidence" value="ECO:0007669"/>
    <property type="project" value="TreeGrafter"/>
</dbReference>
<evidence type="ECO:0000313" key="9">
    <source>
        <dbReference type="RefSeq" id="XP_022293917.1"/>
    </source>
</evidence>
<gene>
    <name evidence="7 8 9 10" type="primary">LOC111104324</name>
</gene>
<evidence type="ECO:0000259" key="4">
    <source>
        <dbReference type="PROSITE" id="PS51192"/>
    </source>
</evidence>
<dbReference type="PANTHER" id="PTHR13710">
    <property type="entry name" value="DNA HELICASE RECQ FAMILY MEMBER"/>
    <property type="match status" value="1"/>
</dbReference>
<dbReference type="GO" id="GO:0005737">
    <property type="term" value="C:cytoplasm"/>
    <property type="evidence" value="ECO:0007669"/>
    <property type="project" value="TreeGrafter"/>
</dbReference>
<dbReference type="GO" id="GO:0000723">
    <property type="term" value="P:telomere maintenance"/>
    <property type="evidence" value="ECO:0007669"/>
    <property type="project" value="TreeGrafter"/>
</dbReference>
<sequence>MSPETLLDMESWGHLILHSRLYQDIVTLIAIDEAHILESWGDTFRPTFARLGELRSHFPRTPFLMLTATCTQQIMKHINSRIHLPGLKMHTASPDRPNIYLEYKRSKDLFEELNWLFTEIKEKGVKARKTLIYVRSLSHGGQVYRDILGHLREHAFLDQQKVYSNSHIALYHAGMANKDLEYILKEISKPDSVIRLAICTIAFGMGINIPDIDLIIHWGACNSVMDYWQEVGRAGRDGRKAKALYFVTPGSILHVSEEMKELCKAMDKGTSGCFRDSILSSFIGYTCTSKPLSPCKMKCTDCVCRQCNCCYLCHRMCPCRKDQVH</sequence>
<dbReference type="Proteomes" id="UP000694844">
    <property type="component" value="Chromosome 7"/>
</dbReference>
<proteinExistence type="inferred from homology"/>
<dbReference type="KEGG" id="cvn:111104324"/>
<dbReference type="GeneID" id="111104324"/>
<dbReference type="PROSITE" id="PS51192">
    <property type="entry name" value="HELICASE_ATP_BIND_1"/>
    <property type="match status" value="1"/>
</dbReference>
<evidence type="ECO:0000313" key="10">
    <source>
        <dbReference type="RefSeq" id="XP_022293918.1"/>
    </source>
</evidence>
<feature type="domain" description="Helicase ATP-binding" evidence="4">
    <location>
        <begin position="1"/>
        <end position="88"/>
    </location>
</feature>
<keyword evidence="6" id="KW-1185">Reference proteome</keyword>
<organism evidence="6 9">
    <name type="scientific">Crassostrea virginica</name>
    <name type="common">Eastern oyster</name>
    <dbReference type="NCBI Taxonomy" id="6565"/>
    <lineage>
        <taxon>Eukaryota</taxon>
        <taxon>Metazoa</taxon>
        <taxon>Spiralia</taxon>
        <taxon>Lophotrochozoa</taxon>
        <taxon>Mollusca</taxon>
        <taxon>Bivalvia</taxon>
        <taxon>Autobranchia</taxon>
        <taxon>Pteriomorphia</taxon>
        <taxon>Ostreida</taxon>
        <taxon>Ostreoidea</taxon>
        <taxon>Ostreidae</taxon>
        <taxon>Crassostrea</taxon>
    </lineage>
</organism>
<name>A0A8B8AR19_CRAVI</name>
<dbReference type="EC" id="5.6.2.4" evidence="3"/>
<accession>A0A8B8AR19</accession>
<dbReference type="GO" id="GO:0043138">
    <property type="term" value="F:3'-5' DNA helicase activity"/>
    <property type="evidence" value="ECO:0007669"/>
    <property type="project" value="UniProtKB-EC"/>
</dbReference>
<dbReference type="InterPro" id="IPR014001">
    <property type="entry name" value="Helicase_ATP-bd"/>
</dbReference>
<evidence type="ECO:0000256" key="3">
    <source>
        <dbReference type="ARBA" id="ARBA00034808"/>
    </source>
</evidence>
<dbReference type="PROSITE" id="PS51194">
    <property type="entry name" value="HELICASE_CTER"/>
    <property type="match status" value="1"/>
</dbReference>
<evidence type="ECO:0000313" key="8">
    <source>
        <dbReference type="RefSeq" id="XP_022293916.1"/>
    </source>
</evidence>
<dbReference type="PANTHER" id="PTHR13710:SF157">
    <property type="entry name" value="DNA HELICASE"/>
    <property type="match status" value="1"/>
</dbReference>
<dbReference type="RefSeq" id="XP_022293916.1">
    <property type="nucleotide sequence ID" value="XM_022438208.1"/>
</dbReference>
<evidence type="ECO:0000256" key="1">
    <source>
        <dbReference type="ARBA" id="ARBA00005446"/>
    </source>
</evidence>
<dbReference type="Gene3D" id="3.40.50.300">
    <property type="entry name" value="P-loop containing nucleotide triphosphate hydrolases"/>
    <property type="match status" value="2"/>
</dbReference>
<evidence type="ECO:0000259" key="5">
    <source>
        <dbReference type="PROSITE" id="PS51194"/>
    </source>
</evidence>
<dbReference type="GO" id="GO:0009378">
    <property type="term" value="F:four-way junction helicase activity"/>
    <property type="evidence" value="ECO:0007669"/>
    <property type="project" value="TreeGrafter"/>
</dbReference>
<evidence type="ECO:0000313" key="6">
    <source>
        <dbReference type="Proteomes" id="UP000694844"/>
    </source>
</evidence>
<dbReference type="SUPFAM" id="SSF52540">
    <property type="entry name" value="P-loop containing nucleoside triphosphate hydrolases"/>
    <property type="match status" value="1"/>
</dbReference>
<evidence type="ECO:0000313" key="7">
    <source>
        <dbReference type="RefSeq" id="XP_022293915.1"/>
    </source>
</evidence>
<dbReference type="GO" id="GO:0000724">
    <property type="term" value="P:double-strand break repair via homologous recombination"/>
    <property type="evidence" value="ECO:0007669"/>
    <property type="project" value="TreeGrafter"/>
</dbReference>
<comment type="catalytic activity">
    <reaction evidence="2">
        <text>Couples ATP hydrolysis with the unwinding of duplex DNA by translocating in the 3'-5' direction.</text>
        <dbReference type="EC" id="5.6.2.4"/>
    </reaction>
</comment>
<dbReference type="Pfam" id="PF00271">
    <property type="entry name" value="Helicase_C"/>
    <property type="match status" value="1"/>
</dbReference>
<dbReference type="RefSeq" id="XP_022293918.1">
    <property type="nucleotide sequence ID" value="XM_022438210.1"/>
</dbReference>
<protein>
    <recommendedName>
        <fullName evidence="3">DNA 3'-5' helicase</fullName>
        <ecNumber evidence="3">5.6.2.4</ecNumber>
    </recommendedName>
</protein>
<dbReference type="InterPro" id="IPR027417">
    <property type="entry name" value="P-loop_NTPase"/>
</dbReference>
<dbReference type="AlphaFoldDB" id="A0A8B8AR19"/>
<evidence type="ECO:0000256" key="2">
    <source>
        <dbReference type="ARBA" id="ARBA00034617"/>
    </source>
</evidence>
<dbReference type="RefSeq" id="XP_022293917.1">
    <property type="nucleotide sequence ID" value="XM_022438209.1"/>
</dbReference>
<dbReference type="SMART" id="SM00490">
    <property type="entry name" value="HELICc"/>
    <property type="match status" value="1"/>
</dbReference>
<feature type="domain" description="Helicase C-terminal" evidence="5">
    <location>
        <begin position="112"/>
        <end position="286"/>
    </location>
</feature>